<dbReference type="OrthoDB" id="176168at2"/>
<gene>
    <name evidence="4" type="ORF">SAMN05216552_100397</name>
</gene>
<reference evidence="5" key="1">
    <citation type="submission" date="2016-10" db="EMBL/GenBank/DDBJ databases">
        <authorList>
            <person name="Varghese N."/>
            <person name="Submissions S."/>
        </authorList>
    </citation>
    <scope>NUCLEOTIDE SEQUENCE [LARGE SCALE GENOMIC DNA]</scope>
    <source>
        <strain evidence="5">CGMCC 1.11014</strain>
    </source>
</reference>
<evidence type="ECO:0000259" key="3">
    <source>
        <dbReference type="Pfam" id="PF06439"/>
    </source>
</evidence>
<dbReference type="RefSeq" id="WP_093553925.1">
    <property type="nucleotide sequence ID" value="NZ_FPBO01000003.1"/>
</dbReference>
<feature type="compositionally biased region" description="Polar residues" evidence="1">
    <location>
        <begin position="269"/>
        <end position="282"/>
    </location>
</feature>
<sequence length="282" mass="30429">MKTIVWIGALTAFFSICNGAAASGTQADPAATEVWNPEPALVAPGDSRTAPSDAIVLFSGNDLKEWTGANGQDSPAGWRVFDGVMKVVSGAGHIQTRRLFRDYQLHLEWRTPSDALGTGQHRGNSGVFLAATGPGPGPRGYEVQILDCFHNRTYANGQASSVYKQFIPLVNACRPNGEWQSYDVLWSAPRFRADHSLLSPARLTVLHNGILVQWNVELGGETVYAGTPRYAAHGPAPILLQDHGDKGAGVEFRNIWVRELNRVEPGSPAQDSSKATQPKSAE</sequence>
<proteinExistence type="predicted"/>
<name>A0A1I7G7A1_9BURK</name>
<dbReference type="STRING" id="1035707.SAMN05216552_100397"/>
<dbReference type="EMBL" id="FPBO01000003">
    <property type="protein sequence ID" value="SFU44231.1"/>
    <property type="molecule type" value="Genomic_DNA"/>
</dbReference>
<dbReference type="Gene3D" id="2.60.120.560">
    <property type="entry name" value="Exo-inulinase, domain 1"/>
    <property type="match status" value="1"/>
</dbReference>
<dbReference type="InterPro" id="IPR010496">
    <property type="entry name" value="AL/BT2_dom"/>
</dbReference>
<accession>A0A1I7G7A1</accession>
<organism evidence="4 5">
    <name type="scientific">Pseudoduganella namucuonensis</name>
    <dbReference type="NCBI Taxonomy" id="1035707"/>
    <lineage>
        <taxon>Bacteria</taxon>
        <taxon>Pseudomonadati</taxon>
        <taxon>Pseudomonadota</taxon>
        <taxon>Betaproteobacteria</taxon>
        <taxon>Burkholderiales</taxon>
        <taxon>Oxalobacteraceae</taxon>
        <taxon>Telluria group</taxon>
        <taxon>Pseudoduganella</taxon>
    </lineage>
</organism>
<protein>
    <recommendedName>
        <fullName evidence="3">3-keto-alpha-glucoside-1,2-lyase/3-keto-2-hydroxy-glucal hydratase domain-containing protein</fullName>
    </recommendedName>
</protein>
<feature type="signal peptide" evidence="2">
    <location>
        <begin position="1"/>
        <end position="21"/>
    </location>
</feature>
<keyword evidence="2" id="KW-0732">Signal</keyword>
<dbReference type="Pfam" id="PF06439">
    <property type="entry name" value="3keto-disac_hyd"/>
    <property type="match status" value="1"/>
</dbReference>
<evidence type="ECO:0000256" key="1">
    <source>
        <dbReference type="SAM" id="MobiDB-lite"/>
    </source>
</evidence>
<dbReference type="Proteomes" id="UP000199391">
    <property type="component" value="Unassembled WGS sequence"/>
</dbReference>
<feature type="region of interest" description="Disordered" evidence="1">
    <location>
        <begin position="263"/>
        <end position="282"/>
    </location>
</feature>
<dbReference type="AlphaFoldDB" id="A0A1I7G7A1"/>
<evidence type="ECO:0000256" key="2">
    <source>
        <dbReference type="SAM" id="SignalP"/>
    </source>
</evidence>
<dbReference type="GO" id="GO:0016787">
    <property type="term" value="F:hydrolase activity"/>
    <property type="evidence" value="ECO:0007669"/>
    <property type="project" value="InterPro"/>
</dbReference>
<feature type="domain" description="3-keto-alpha-glucoside-1,2-lyase/3-keto-2-hydroxy-glucal hydratase" evidence="3">
    <location>
        <begin position="54"/>
        <end position="258"/>
    </location>
</feature>
<evidence type="ECO:0000313" key="4">
    <source>
        <dbReference type="EMBL" id="SFU44231.1"/>
    </source>
</evidence>
<keyword evidence="5" id="KW-1185">Reference proteome</keyword>
<evidence type="ECO:0000313" key="5">
    <source>
        <dbReference type="Proteomes" id="UP000199391"/>
    </source>
</evidence>
<feature type="chain" id="PRO_5011436771" description="3-keto-alpha-glucoside-1,2-lyase/3-keto-2-hydroxy-glucal hydratase domain-containing protein" evidence="2">
    <location>
        <begin position="22"/>
        <end position="282"/>
    </location>
</feature>